<gene>
    <name evidence="6" type="ORF">J0I24_10080</name>
</gene>
<organism evidence="6 7">
    <name type="scientific">Thiomonas arsenitoxydans (strain DSM 22701 / CIP 110005 / 3As)</name>
    <dbReference type="NCBI Taxonomy" id="426114"/>
    <lineage>
        <taxon>Bacteria</taxon>
        <taxon>Pseudomonadati</taxon>
        <taxon>Pseudomonadota</taxon>
        <taxon>Betaproteobacteria</taxon>
        <taxon>Burkholderiales</taxon>
        <taxon>Thiomonas</taxon>
    </lineage>
</organism>
<reference evidence="6" key="1">
    <citation type="submission" date="2021-02" db="EMBL/GenBank/DDBJ databases">
        <title>Thiocyanate and organic carbon inputs drive convergent selection for specific autotrophic Afipia and Thiobacillus strains within complex microbiomes.</title>
        <authorList>
            <person name="Huddy R.J."/>
            <person name="Sachdeva R."/>
            <person name="Kadzinga F."/>
            <person name="Kantor R.S."/>
            <person name="Harrison S.T.L."/>
            <person name="Banfield J.F."/>
        </authorList>
    </citation>
    <scope>NUCLEOTIDE SEQUENCE</scope>
    <source>
        <strain evidence="6">SCN18_13_7_16_R3_B_64_19</strain>
    </source>
</reference>
<comment type="similarity">
    <text evidence="1">Belongs to the Gfa family.</text>
</comment>
<dbReference type="InterPro" id="IPR006913">
    <property type="entry name" value="CENP-V/GFA"/>
</dbReference>
<dbReference type="GO" id="GO:0016846">
    <property type="term" value="F:carbon-sulfur lyase activity"/>
    <property type="evidence" value="ECO:0007669"/>
    <property type="project" value="InterPro"/>
</dbReference>
<dbReference type="SUPFAM" id="SSF51316">
    <property type="entry name" value="Mss4-like"/>
    <property type="match status" value="1"/>
</dbReference>
<sequence length="137" mass="15142">MDQVLTGGCLCGAIRYKCQGEPVFSGNCHCRDCQRTSGSAFTPAMFYPEIAVKIEGNPKSYETTADSGNKIWRLFCPSCGSQLFSKLEMLPGMIGLRAGTLDDPSAFHPKLDFYTSSAPTWDFMNPQLPKFERAPKQ</sequence>
<dbReference type="Gene3D" id="3.90.1590.10">
    <property type="entry name" value="glutathione-dependent formaldehyde- activating enzyme (gfa)"/>
    <property type="match status" value="1"/>
</dbReference>
<dbReference type="PROSITE" id="PS51891">
    <property type="entry name" value="CENP_V_GFA"/>
    <property type="match status" value="1"/>
</dbReference>
<name>A0A8I1MX88_THIA3</name>
<evidence type="ECO:0000313" key="6">
    <source>
        <dbReference type="EMBL" id="MBN8744642.1"/>
    </source>
</evidence>
<dbReference type="InterPro" id="IPR011057">
    <property type="entry name" value="Mss4-like_sf"/>
</dbReference>
<dbReference type="PANTHER" id="PTHR33337:SF40">
    <property type="entry name" value="CENP-V_GFA DOMAIN-CONTAINING PROTEIN-RELATED"/>
    <property type="match status" value="1"/>
</dbReference>
<evidence type="ECO:0000313" key="7">
    <source>
        <dbReference type="Proteomes" id="UP000664800"/>
    </source>
</evidence>
<comment type="caution">
    <text evidence="6">The sequence shown here is derived from an EMBL/GenBank/DDBJ whole genome shotgun (WGS) entry which is preliminary data.</text>
</comment>
<dbReference type="RefSeq" id="WP_013123587.1">
    <property type="nucleotide sequence ID" value="NZ_JAFKMR010000019.1"/>
</dbReference>
<dbReference type="PANTHER" id="PTHR33337">
    <property type="entry name" value="GFA DOMAIN-CONTAINING PROTEIN"/>
    <property type="match status" value="1"/>
</dbReference>
<keyword evidence="4" id="KW-0456">Lyase</keyword>
<feature type="domain" description="CENP-V/GFA" evidence="5">
    <location>
        <begin position="5"/>
        <end position="122"/>
    </location>
</feature>
<protein>
    <submittedName>
        <fullName evidence="6">GFA family protein</fullName>
    </submittedName>
</protein>
<evidence type="ECO:0000256" key="3">
    <source>
        <dbReference type="ARBA" id="ARBA00022833"/>
    </source>
</evidence>
<keyword evidence="2" id="KW-0479">Metal-binding</keyword>
<dbReference type="EMBL" id="JAFKMR010000019">
    <property type="protein sequence ID" value="MBN8744642.1"/>
    <property type="molecule type" value="Genomic_DNA"/>
</dbReference>
<evidence type="ECO:0000259" key="5">
    <source>
        <dbReference type="PROSITE" id="PS51891"/>
    </source>
</evidence>
<evidence type="ECO:0000256" key="2">
    <source>
        <dbReference type="ARBA" id="ARBA00022723"/>
    </source>
</evidence>
<dbReference type="Proteomes" id="UP000664800">
    <property type="component" value="Unassembled WGS sequence"/>
</dbReference>
<evidence type="ECO:0000256" key="1">
    <source>
        <dbReference type="ARBA" id="ARBA00005495"/>
    </source>
</evidence>
<keyword evidence="3" id="KW-0862">Zinc</keyword>
<dbReference type="AlphaFoldDB" id="A0A8I1MX88"/>
<accession>A0A8I1MX88</accession>
<dbReference type="Pfam" id="PF04828">
    <property type="entry name" value="GFA"/>
    <property type="match status" value="1"/>
</dbReference>
<evidence type="ECO:0000256" key="4">
    <source>
        <dbReference type="ARBA" id="ARBA00023239"/>
    </source>
</evidence>
<proteinExistence type="inferred from homology"/>
<dbReference type="GO" id="GO:0046872">
    <property type="term" value="F:metal ion binding"/>
    <property type="evidence" value="ECO:0007669"/>
    <property type="project" value="UniProtKB-KW"/>
</dbReference>